<evidence type="ECO:0000259" key="1">
    <source>
        <dbReference type="Pfam" id="PF00535"/>
    </source>
</evidence>
<gene>
    <name evidence="2" type="ORF">LV75_002343</name>
</gene>
<dbReference type="Gene3D" id="3.90.550.10">
    <property type="entry name" value="Spore Coat Polysaccharide Biosynthesis Protein SpsA, Chain A"/>
    <property type="match status" value="1"/>
</dbReference>
<evidence type="ECO:0000313" key="3">
    <source>
        <dbReference type="Proteomes" id="UP001205185"/>
    </source>
</evidence>
<dbReference type="EMBL" id="JAMTCO010000005">
    <property type="protein sequence ID" value="MCP2269854.1"/>
    <property type="molecule type" value="Genomic_DNA"/>
</dbReference>
<evidence type="ECO:0000313" key="2">
    <source>
        <dbReference type="EMBL" id="MCP2269854.1"/>
    </source>
</evidence>
<keyword evidence="2" id="KW-0808">Transferase</keyword>
<dbReference type="InterPro" id="IPR029044">
    <property type="entry name" value="Nucleotide-diphossugar_trans"/>
</dbReference>
<name>A0ABT1IBB7_9PSEU</name>
<comment type="caution">
    <text evidence="2">The sequence shown here is derived from an EMBL/GenBank/DDBJ whole genome shotgun (WGS) entry which is preliminary data.</text>
</comment>
<protein>
    <submittedName>
        <fullName evidence="2">Glycosyl transferase family 2</fullName>
    </submittedName>
</protein>
<feature type="domain" description="Glycosyltransferase 2-like" evidence="1">
    <location>
        <begin position="38"/>
        <end position="200"/>
    </location>
</feature>
<accession>A0ABT1IBB7</accession>
<dbReference type="InterPro" id="IPR001173">
    <property type="entry name" value="Glyco_trans_2-like"/>
</dbReference>
<sequence length="265" mass="27595">MVLTSGSQGGHFVTQAQLVPTTRAVPVAARRGPVDVEVVIPAYNEARRLRGSVVATARYLATRPWSSRIVVVDNGSADATARVARRADAAPVPVEVIGCAIAGKGAAVRRGMMTSAARYVGFVDADLATPIEALGEALAALEAGATAVIGSRYAGGAAIRRKQPVARRLGGAAFRALAKRMVPGVADTQCGFKFFERTAVQRALATCAVTGFAFDVELLRGVQSQGGTVVELPITWTDDARSTLRPLRDGLPAFRAALTLLGAKA</sequence>
<dbReference type="Proteomes" id="UP001205185">
    <property type="component" value="Unassembled WGS sequence"/>
</dbReference>
<dbReference type="SUPFAM" id="SSF53448">
    <property type="entry name" value="Nucleotide-diphospho-sugar transferases"/>
    <property type="match status" value="1"/>
</dbReference>
<organism evidence="2 3">
    <name type="scientific">Actinokineospora diospyrosa</name>
    <dbReference type="NCBI Taxonomy" id="103728"/>
    <lineage>
        <taxon>Bacteria</taxon>
        <taxon>Bacillati</taxon>
        <taxon>Actinomycetota</taxon>
        <taxon>Actinomycetes</taxon>
        <taxon>Pseudonocardiales</taxon>
        <taxon>Pseudonocardiaceae</taxon>
        <taxon>Actinokineospora</taxon>
    </lineage>
</organism>
<proteinExistence type="predicted"/>
<keyword evidence="3" id="KW-1185">Reference proteome</keyword>
<dbReference type="Pfam" id="PF00535">
    <property type="entry name" value="Glycos_transf_2"/>
    <property type="match status" value="1"/>
</dbReference>
<dbReference type="GO" id="GO:0016740">
    <property type="term" value="F:transferase activity"/>
    <property type="evidence" value="ECO:0007669"/>
    <property type="project" value="UniProtKB-KW"/>
</dbReference>
<dbReference type="PANTHER" id="PTHR10859:SF91">
    <property type="entry name" value="DOLICHYL-PHOSPHATE BETA-GLUCOSYLTRANSFERASE"/>
    <property type="match status" value="1"/>
</dbReference>
<dbReference type="PANTHER" id="PTHR10859">
    <property type="entry name" value="GLYCOSYL TRANSFERASE"/>
    <property type="match status" value="1"/>
</dbReference>
<reference evidence="2 3" key="1">
    <citation type="submission" date="2022-06" db="EMBL/GenBank/DDBJ databases">
        <title>Genomic Encyclopedia of Archaeal and Bacterial Type Strains, Phase II (KMG-II): from individual species to whole genera.</title>
        <authorList>
            <person name="Goeker M."/>
        </authorList>
    </citation>
    <scope>NUCLEOTIDE SEQUENCE [LARGE SCALE GENOMIC DNA]</scope>
    <source>
        <strain evidence="2 3">DSM 44255</strain>
    </source>
</reference>